<dbReference type="InterPro" id="IPR024992">
    <property type="entry name" value="DUF3891"/>
</dbReference>
<evidence type="ECO:0000313" key="1">
    <source>
        <dbReference type="EMBL" id="TWR24716.1"/>
    </source>
</evidence>
<accession>A0A563TZC9</accession>
<reference evidence="1 2" key="1">
    <citation type="submission" date="2019-07" db="EMBL/GenBank/DDBJ databases">
        <authorList>
            <person name="Kim J."/>
        </authorList>
    </citation>
    <scope>NUCLEOTIDE SEQUENCE [LARGE SCALE GENOMIC DNA]</scope>
    <source>
        <strain evidence="2">dk17</strain>
    </source>
</reference>
<name>A0A563TZC9_9SPHI</name>
<protein>
    <submittedName>
        <fullName evidence="1">DUF3891 family protein</fullName>
    </submittedName>
</protein>
<sequence length="244" mass="28398">MIVNYTALGWQIVSQRAHGLLAAAIANAWHHKVRTERWIETLLAVAEHDDAQTELECIDLLTSQGGPVDFSMRKMEYAHCIDTMTRAYNKSTYIALLSSMHLHFLCEGNADNKQDVKKFIEEQKAQRNKWLKHLDLSAEQLEHDYRLLEWCDALSLLLCKNESQPEGRSIEISKGPDGKMHRLKALDQATLTVEPWPFEQEHFDVYYEYCLLPQLSYKSDDEFKKAYQNCTRQTRTISFKKNNN</sequence>
<dbReference type="RefSeq" id="WP_146383258.1">
    <property type="nucleotide sequence ID" value="NZ_VOEJ01000010.1"/>
</dbReference>
<evidence type="ECO:0000313" key="2">
    <source>
        <dbReference type="Proteomes" id="UP000320042"/>
    </source>
</evidence>
<dbReference type="EMBL" id="VOEJ01000010">
    <property type="protein sequence ID" value="TWR24716.1"/>
    <property type="molecule type" value="Genomic_DNA"/>
</dbReference>
<dbReference type="OrthoDB" id="872894at2"/>
<proteinExistence type="predicted"/>
<organism evidence="1 2">
    <name type="scientific">Mucilaginibacter pallidiroseus</name>
    <dbReference type="NCBI Taxonomy" id="2599295"/>
    <lineage>
        <taxon>Bacteria</taxon>
        <taxon>Pseudomonadati</taxon>
        <taxon>Bacteroidota</taxon>
        <taxon>Sphingobacteriia</taxon>
        <taxon>Sphingobacteriales</taxon>
        <taxon>Sphingobacteriaceae</taxon>
        <taxon>Mucilaginibacter</taxon>
    </lineage>
</organism>
<dbReference type="Proteomes" id="UP000320042">
    <property type="component" value="Unassembled WGS sequence"/>
</dbReference>
<gene>
    <name evidence="1" type="ORF">FPZ43_17600</name>
</gene>
<keyword evidence="2" id="KW-1185">Reference proteome</keyword>
<dbReference type="AlphaFoldDB" id="A0A563TZC9"/>
<dbReference type="Pfam" id="PF13030">
    <property type="entry name" value="DUF3891"/>
    <property type="match status" value="1"/>
</dbReference>
<comment type="caution">
    <text evidence="1">The sequence shown here is derived from an EMBL/GenBank/DDBJ whole genome shotgun (WGS) entry which is preliminary data.</text>
</comment>